<dbReference type="PANTHER" id="PTHR12714:SF24">
    <property type="entry name" value="SLR1182 PROTEIN"/>
    <property type="match status" value="1"/>
</dbReference>
<name>A0A8F9TV62_9BACT</name>
<evidence type="ECO:0000256" key="1">
    <source>
        <dbReference type="ARBA" id="ARBA00004127"/>
    </source>
</evidence>
<dbReference type="AlphaFoldDB" id="A0A8F9TV62"/>
<evidence type="ECO:0000313" key="6">
    <source>
        <dbReference type="EMBL" id="QYM78364.1"/>
    </source>
</evidence>
<evidence type="ECO:0000256" key="5">
    <source>
        <dbReference type="SAM" id="Phobius"/>
    </source>
</evidence>
<evidence type="ECO:0000256" key="3">
    <source>
        <dbReference type="ARBA" id="ARBA00022989"/>
    </source>
</evidence>
<dbReference type="PANTHER" id="PTHR12714">
    <property type="entry name" value="PROTEIN-S ISOPRENYLCYSTEINE O-METHYLTRANSFERASE"/>
    <property type="match status" value="1"/>
</dbReference>
<dbReference type="InterPro" id="IPR007318">
    <property type="entry name" value="Phopholipid_MeTrfase"/>
</dbReference>
<protein>
    <submittedName>
        <fullName evidence="6">Isoprenylcysteine carboxylmethyltransferase family protein</fullName>
    </submittedName>
</protein>
<dbReference type="KEGG" id="ole:K0B96_13810"/>
<organism evidence="6 7">
    <name type="scientific">Horticoccus luteus</name>
    <dbReference type="NCBI Taxonomy" id="2862869"/>
    <lineage>
        <taxon>Bacteria</taxon>
        <taxon>Pseudomonadati</taxon>
        <taxon>Verrucomicrobiota</taxon>
        <taxon>Opitutia</taxon>
        <taxon>Opitutales</taxon>
        <taxon>Opitutaceae</taxon>
        <taxon>Horticoccus</taxon>
    </lineage>
</organism>
<dbReference type="Pfam" id="PF04191">
    <property type="entry name" value="PEMT"/>
    <property type="match status" value="1"/>
</dbReference>
<keyword evidence="4 5" id="KW-0472">Membrane</keyword>
<dbReference type="Gene3D" id="1.20.120.1630">
    <property type="match status" value="1"/>
</dbReference>
<sequence>MKTVALKLALRIPPLVLTFLAGVGAWAIAQAFPALRFESANLTVVAAGLGLLGIGCSLLGVISFRRAHTTVNPMDPSAAAALVVSGVYRFTRNPMYLGFLCLLLGEIAWLGSPVALLAAPALVIYLNRFQIAPEESALRERFGTEFVTYTARVPRWL</sequence>
<dbReference type="GO" id="GO:0012505">
    <property type="term" value="C:endomembrane system"/>
    <property type="evidence" value="ECO:0007669"/>
    <property type="project" value="UniProtKB-SubCell"/>
</dbReference>
<dbReference type="EMBL" id="CP080507">
    <property type="protein sequence ID" value="QYM78364.1"/>
    <property type="molecule type" value="Genomic_DNA"/>
</dbReference>
<proteinExistence type="predicted"/>
<evidence type="ECO:0000256" key="2">
    <source>
        <dbReference type="ARBA" id="ARBA00022692"/>
    </source>
</evidence>
<dbReference type="GO" id="GO:0016740">
    <property type="term" value="F:transferase activity"/>
    <property type="evidence" value="ECO:0007669"/>
    <property type="project" value="UniProtKB-ARBA"/>
</dbReference>
<dbReference type="RefSeq" id="WP_220161468.1">
    <property type="nucleotide sequence ID" value="NZ_CP080507.1"/>
</dbReference>
<comment type="subcellular location">
    <subcellularLocation>
        <location evidence="1">Endomembrane system</location>
        <topology evidence="1">Multi-pass membrane protein</topology>
    </subcellularLocation>
</comment>
<keyword evidence="7" id="KW-1185">Reference proteome</keyword>
<evidence type="ECO:0000313" key="7">
    <source>
        <dbReference type="Proteomes" id="UP000825051"/>
    </source>
</evidence>
<keyword evidence="2 5" id="KW-0812">Transmembrane</keyword>
<feature type="transmembrane region" description="Helical" evidence="5">
    <location>
        <begin position="97"/>
        <end position="126"/>
    </location>
</feature>
<evidence type="ECO:0000256" key="4">
    <source>
        <dbReference type="ARBA" id="ARBA00023136"/>
    </source>
</evidence>
<feature type="transmembrane region" description="Helical" evidence="5">
    <location>
        <begin position="41"/>
        <end position="62"/>
    </location>
</feature>
<dbReference type="Proteomes" id="UP000825051">
    <property type="component" value="Chromosome"/>
</dbReference>
<reference evidence="6" key="1">
    <citation type="submission" date="2021-08" db="EMBL/GenBank/DDBJ databases">
        <title>Genome of a novel bacterium of the phylum Verrucomicrobia, Oleiharenicola sp. KSB-15.</title>
        <authorList>
            <person name="Chung J.-H."/>
            <person name="Ahn J.-H."/>
            <person name="Yoon Y."/>
            <person name="Kim D.-Y."/>
            <person name="An S.-H."/>
            <person name="Park I."/>
            <person name="Yeon J."/>
        </authorList>
    </citation>
    <scope>NUCLEOTIDE SEQUENCE</scope>
    <source>
        <strain evidence="6">KSB-15</strain>
    </source>
</reference>
<accession>A0A8F9TV62</accession>
<gene>
    <name evidence="6" type="ORF">K0B96_13810</name>
</gene>
<keyword evidence="3 5" id="KW-1133">Transmembrane helix</keyword>